<comment type="similarity">
    <text evidence="6">Belongs to the BCD1 family.</text>
</comment>
<dbReference type="InterPro" id="IPR057721">
    <property type="entry name" value="BCD1_alpha/beta"/>
</dbReference>
<dbReference type="Gene3D" id="3.30.60.190">
    <property type="match status" value="1"/>
</dbReference>
<dbReference type="InterPro" id="IPR007529">
    <property type="entry name" value="Znf_HIT"/>
</dbReference>
<evidence type="ECO:0000259" key="9">
    <source>
        <dbReference type="PROSITE" id="PS51083"/>
    </source>
</evidence>
<evidence type="ECO:0000313" key="11">
    <source>
        <dbReference type="Proteomes" id="UP000283269"/>
    </source>
</evidence>
<dbReference type="GO" id="GO:0005634">
    <property type="term" value="C:nucleus"/>
    <property type="evidence" value="ECO:0007669"/>
    <property type="project" value="TreeGrafter"/>
</dbReference>
<gene>
    <name evidence="10" type="ORF">CVT25_008716</name>
</gene>
<name>A0A409XNU7_PSICY</name>
<evidence type="ECO:0000256" key="4">
    <source>
        <dbReference type="ARBA" id="ARBA00022833"/>
    </source>
</evidence>
<keyword evidence="4" id="KW-0862">Zinc</keyword>
<accession>A0A409XNU7</accession>
<evidence type="ECO:0000256" key="6">
    <source>
        <dbReference type="ARBA" id="ARBA00049654"/>
    </source>
</evidence>
<reference evidence="10 11" key="1">
    <citation type="journal article" date="2018" name="Evol. Lett.">
        <title>Horizontal gene cluster transfer increased hallucinogenic mushroom diversity.</title>
        <authorList>
            <person name="Reynolds H.T."/>
            <person name="Vijayakumar V."/>
            <person name="Gluck-Thaler E."/>
            <person name="Korotkin H.B."/>
            <person name="Matheny P.B."/>
            <person name="Slot J.C."/>
        </authorList>
    </citation>
    <scope>NUCLEOTIDE SEQUENCE [LARGE SCALE GENOMIC DNA]</scope>
    <source>
        <strain evidence="10 11">2631</strain>
    </source>
</reference>
<dbReference type="Pfam" id="PF04438">
    <property type="entry name" value="zf-HIT"/>
    <property type="match status" value="1"/>
</dbReference>
<evidence type="ECO:0000313" key="10">
    <source>
        <dbReference type="EMBL" id="PPQ92366.1"/>
    </source>
</evidence>
<dbReference type="Pfam" id="PF25790">
    <property type="entry name" value="BCD1"/>
    <property type="match status" value="1"/>
</dbReference>
<feature type="compositionally biased region" description="Acidic residues" evidence="8">
    <location>
        <begin position="418"/>
        <end position="439"/>
    </location>
</feature>
<keyword evidence="1" id="KW-0597">Phosphoprotein</keyword>
<proteinExistence type="inferred from homology"/>
<dbReference type="InterPro" id="IPR051639">
    <property type="entry name" value="BCD1"/>
</dbReference>
<comment type="function">
    <text evidence="5">Required for box C/D snoRNAs accumulation involved in snoRNA processing, snoRNA transport to the nucleolus and ribosome biogenesis.</text>
</comment>
<dbReference type="GO" id="GO:0000492">
    <property type="term" value="P:box C/D snoRNP assembly"/>
    <property type="evidence" value="ECO:0007669"/>
    <property type="project" value="TreeGrafter"/>
</dbReference>
<organism evidence="10 11">
    <name type="scientific">Psilocybe cyanescens</name>
    <dbReference type="NCBI Taxonomy" id="93625"/>
    <lineage>
        <taxon>Eukaryota</taxon>
        <taxon>Fungi</taxon>
        <taxon>Dikarya</taxon>
        <taxon>Basidiomycota</taxon>
        <taxon>Agaricomycotina</taxon>
        <taxon>Agaricomycetes</taxon>
        <taxon>Agaricomycetidae</taxon>
        <taxon>Agaricales</taxon>
        <taxon>Agaricineae</taxon>
        <taxon>Strophariaceae</taxon>
        <taxon>Psilocybe</taxon>
    </lineage>
</organism>
<feature type="region of interest" description="Disordered" evidence="8">
    <location>
        <begin position="401"/>
        <end position="441"/>
    </location>
</feature>
<dbReference type="CDD" id="cd23023">
    <property type="entry name" value="zf-HIT_BCD1"/>
    <property type="match status" value="1"/>
</dbReference>
<feature type="region of interest" description="Disordered" evidence="8">
    <location>
        <begin position="132"/>
        <end position="168"/>
    </location>
</feature>
<dbReference type="PANTHER" id="PTHR13483">
    <property type="entry name" value="BOX C_D SNORNA PROTEIN 1-RELATED"/>
    <property type="match status" value="1"/>
</dbReference>
<dbReference type="SUPFAM" id="SSF144232">
    <property type="entry name" value="HIT/MYND zinc finger-like"/>
    <property type="match status" value="1"/>
</dbReference>
<dbReference type="GO" id="GO:0008270">
    <property type="term" value="F:zinc ion binding"/>
    <property type="evidence" value="ECO:0007669"/>
    <property type="project" value="UniProtKB-UniRule"/>
</dbReference>
<dbReference type="GO" id="GO:0000463">
    <property type="term" value="P:maturation of LSU-rRNA from tricistronic rRNA transcript (SSU-rRNA, 5.8S rRNA, LSU-rRNA)"/>
    <property type="evidence" value="ECO:0007669"/>
    <property type="project" value="TreeGrafter"/>
</dbReference>
<dbReference type="OrthoDB" id="272357at2759"/>
<keyword evidence="11" id="KW-1185">Reference proteome</keyword>
<dbReference type="InParanoid" id="A0A409XNU7"/>
<dbReference type="AlphaFoldDB" id="A0A409XNU7"/>
<feature type="domain" description="HIT-type" evidence="9">
    <location>
        <begin position="46"/>
        <end position="80"/>
    </location>
</feature>
<dbReference type="STRING" id="93625.A0A409XNU7"/>
<keyword evidence="3 7" id="KW-0863">Zinc-finger</keyword>
<dbReference type="EMBL" id="NHYD01001049">
    <property type="protein sequence ID" value="PPQ92366.1"/>
    <property type="molecule type" value="Genomic_DNA"/>
</dbReference>
<comment type="caution">
    <text evidence="10">The sequence shown here is derived from an EMBL/GenBank/DDBJ whole genome shotgun (WGS) entry which is preliminary data.</text>
</comment>
<evidence type="ECO:0000256" key="7">
    <source>
        <dbReference type="PROSITE-ProRule" id="PRU00453"/>
    </source>
</evidence>
<dbReference type="FunCoup" id="A0A409XNU7">
    <property type="interactions" value="15"/>
</dbReference>
<dbReference type="PANTHER" id="PTHR13483:SF3">
    <property type="entry name" value="BOX C_D SNORNA PROTEIN 1"/>
    <property type="match status" value="1"/>
</dbReference>
<feature type="region of interest" description="Disordered" evidence="8">
    <location>
        <begin position="1"/>
        <end position="43"/>
    </location>
</feature>
<protein>
    <recommendedName>
        <fullName evidence="9">HIT-type domain-containing protein</fullName>
    </recommendedName>
</protein>
<feature type="compositionally biased region" description="Basic and acidic residues" evidence="8">
    <location>
        <begin position="138"/>
        <end position="147"/>
    </location>
</feature>
<evidence type="ECO:0000256" key="5">
    <source>
        <dbReference type="ARBA" id="ARBA00049598"/>
    </source>
</evidence>
<dbReference type="Proteomes" id="UP000283269">
    <property type="component" value="Unassembled WGS sequence"/>
</dbReference>
<evidence type="ECO:0000256" key="1">
    <source>
        <dbReference type="ARBA" id="ARBA00022553"/>
    </source>
</evidence>
<keyword evidence="2" id="KW-0479">Metal-binding</keyword>
<evidence type="ECO:0000256" key="3">
    <source>
        <dbReference type="ARBA" id="ARBA00022771"/>
    </source>
</evidence>
<evidence type="ECO:0000256" key="2">
    <source>
        <dbReference type="ARBA" id="ARBA00022723"/>
    </source>
</evidence>
<sequence length="476" mass="52386">MATALSTHPLPPKPTALIPQPTQPPDYAYTTDQPKASSSTPPKPLCAMCTSQYSKYTCPGCAMRTCSAPCSSAHKTRTGCTGQRDKAAYVPMNEYTWGKMMDDYVFLEEMGRKVGDWGKEIIRGGYLAAGANAGTGRGRGDGRERGRGGARGRGRRGAGAGGGQGKTKRDILKLQLELRDIDMEFLSSGMERRKANQSTWDTKNQTALLTIEFKFYKPKDPLAPSSEAPSPPFVLLTHRNDINSSLLALIRSHLPERGTTKKETAYPNWTKRLVFPDVDDPESFTNPQCVMAAQVDPLTTGHSKKVHYAFDPIKPLADLLRNTQFVEYPTIEIWEEFPGTIIDTQGILKQHEEERPLKRRKMTRKAGKLAIAGLLGGYGSEDEEEDPREDPRNVLAALGDYADSDEEDGASGAKLAENDDDMLEEDADIDELSDAEGDTEVNPAVLLELMRAARGGEWVVEGEDAVDWGDMEDYES</sequence>
<dbReference type="GO" id="GO:0070761">
    <property type="term" value="C:pre-snoRNP complex"/>
    <property type="evidence" value="ECO:0007669"/>
    <property type="project" value="TreeGrafter"/>
</dbReference>
<feature type="compositionally biased region" description="Polar residues" evidence="8">
    <location>
        <begin position="30"/>
        <end position="40"/>
    </location>
</feature>
<dbReference type="PROSITE" id="PS51083">
    <property type="entry name" value="ZF_HIT"/>
    <property type="match status" value="1"/>
</dbReference>
<evidence type="ECO:0000256" key="8">
    <source>
        <dbReference type="SAM" id="MobiDB-lite"/>
    </source>
</evidence>
<dbReference type="GO" id="GO:0048254">
    <property type="term" value="P:snoRNA localization"/>
    <property type="evidence" value="ECO:0007669"/>
    <property type="project" value="TreeGrafter"/>
</dbReference>